<dbReference type="OrthoDB" id="1394818at2759"/>
<proteinExistence type="predicted"/>
<evidence type="ECO:0000313" key="3">
    <source>
        <dbReference type="Proteomes" id="UP000829720"/>
    </source>
</evidence>
<protein>
    <submittedName>
        <fullName evidence="2">Uncharacterized protein</fullName>
    </submittedName>
</protein>
<feature type="compositionally biased region" description="Basic residues" evidence="1">
    <location>
        <begin position="93"/>
        <end position="113"/>
    </location>
</feature>
<dbReference type="Proteomes" id="UP000829720">
    <property type="component" value="Unassembled WGS sequence"/>
</dbReference>
<organism evidence="2 3">
    <name type="scientific">Albula goreensis</name>
    <dbReference type="NCBI Taxonomy" id="1534307"/>
    <lineage>
        <taxon>Eukaryota</taxon>
        <taxon>Metazoa</taxon>
        <taxon>Chordata</taxon>
        <taxon>Craniata</taxon>
        <taxon>Vertebrata</taxon>
        <taxon>Euteleostomi</taxon>
        <taxon>Actinopterygii</taxon>
        <taxon>Neopterygii</taxon>
        <taxon>Teleostei</taxon>
        <taxon>Albuliformes</taxon>
        <taxon>Albulidae</taxon>
        <taxon>Albula</taxon>
    </lineage>
</organism>
<feature type="region of interest" description="Disordered" evidence="1">
    <location>
        <begin position="93"/>
        <end position="126"/>
    </location>
</feature>
<evidence type="ECO:0000256" key="1">
    <source>
        <dbReference type="SAM" id="MobiDB-lite"/>
    </source>
</evidence>
<feature type="region of interest" description="Disordered" evidence="1">
    <location>
        <begin position="1"/>
        <end position="22"/>
    </location>
</feature>
<accession>A0A8T3D980</accession>
<dbReference type="AlphaFoldDB" id="A0A8T3D980"/>
<keyword evidence="3" id="KW-1185">Reference proteome</keyword>
<evidence type="ECO:0000313" key="2">
    <source>
        <dbReference type="EMBL" id="KAI1893311.1"/>
    </source>
</evidence>
<comment type="caution">
    <text evidence="2">The sequence shown here is derived from an EMBL/GenBank/DDBJ whole genome shotgun (WGS) entry which is preliminary data.</text>
</comment>
<dbReference type="EMBL" id="JAERUA010000011">
    <property type="protein sequence ID" value="KAI1893311.1"/>
    <property type="molecule type" value="Genomic_DNA"/>
</dbReference>
<gene>
    <name evidence="2" type="ORF">AGOR_G00122400</name>
</gene>
<name>A0A8T3D980_9TELE</name>
<feature type="compositionally biased region" description="Polar residues" evidence="1">
    <location>
        <begin position="1"/>
        <end position="12"/>
    </location>
</feature>
<sequence>MTNEDVLSPTQRRQSRTCIELKRRPSLTAKEATSGEVLGENSRFTGIVETVCVSVKCTNPHRVSYSAAPTQDGGKSIRYACCFIRPKFASTRKKKEKLHLGKAKRTSAQRRHLTYPPPSSQQAPKE</sequence>
<reference evidence="2" key="1">
    <citation type="submission" date="2021-01" db="EMBL/GenBank/DDBJ databases">
        <authorList>
            <person name="Zahm M."/>
            <person name="Roques C."/>
            <person name="Cabau C."/>
            <person name="Klopp C."/>
            <person name="Donnadieu C."/>
            <person name="Jouanno E."/>
            <person name="Lampietro C."/>
            <person name="Louis A."/>
            <person name="Herpin A."/>
            <person name="Echchiki A."/>
            <person name="Berthelot C."/>
            <person name="Parey E."/>
            <person name="Roest-Crollius H."/>
            <person name="Braasch I."/>
            <person name="Postlethwait J."/>
            <person name="Bobe J."/>
            <person name="Montfort J."/>
            <person name="Bouchez O."/>
            <person name="Begum T."/>
            <person name="Mejri S."/>
            <person name="Adams A."/>
            <person name="Chen W.-J."/>
            <person name="Guiguen Y."/>
        </authorList>
    </citation>
    <scope>NUCLEOTIDE SEQUENCE</scope>
    <source>
        <tissue evidence="2">Blood</tissue>
    </source>
</reference>